<dbReference type="AlphaFoldDB" id="A0A7K0EM74"/>
<dbReference type="Proteomes" id="UP000441754">
    <property type="component" value="Unassembled WGS sequence"/>
</dbReference>
<evidence type="ECO:0000313" key="2">
    <source>
        <dbReference type="Proteomes" id="UP000441754"/>
    </source>
</evidence>
<dbReference type="RefSeq" id="WP_154176178.1">
    <property type="nucleotide sequence ID" value="NZ_WJXZ01000009.1"/>
</dbReference>
<protein>
    <submittedName>
        <fullName evidence="1">Uncharacterized protein</fullName>
    </submittedName>
</protein>
<accession>A0A7K0EM74</accession>
<evidence type="ECO:0000313" key="1">
    <source>
        <dbReference type="EMBL" id="MRS62812.1"/>
    </source>
</evidence>
<comment type="caution">
    <text evidence="1">The sequence shown here is derived from an EMBL/GenBank/DDBJ whole genome shotgun (WGS) entry which is preliminary data.</text>
</comment>
<name>A0A7K0EM74_9BACT</name>
<reference evidence="1 2" key="1">
    <citation type="journal article" date="2018" name="Antonie Van Leeuwenhoek">
        <title>Larkinella terrae sp. nov., isolated from soil on Jeju Island, South Korea.</title>
        <authorList>
            <person name="Ten L.N."/>
            <person name="Jeon J."/>
            <person name="Park S.J."/>
            <person name="Park S."/>
            <person name="Lee S.Y."/>
            <person name="Kim M.K."/>
            <person name="Jung H.Y."/>
        </authorList>
    </citation>
    <scope>NUCLEOTIDE SEQUENCE [LARGE SCALE GENOMIC DNA]</scope>
    <source>
        <strain evidence="1 2">KCTC 52001</strain>
    </source>
</reference>
<sequence>MALYILLCNVTHHSVQISTEENGWLRYFQSYEAALKFAEENQLKDYNIFKKKPPKAPKK</sequence>
<keyword evidence="2" id="KW-1185">Reference proteome</keyword>
<gene>
    <name evidence="1" type="ORF">GJJ30_16045</name>
</gene>
<dbReference type="EMBL" id="WJXZ01000009">
    <property type="protein sequence ID" value="MRS62812.1"/>
    <property type="molecule type" value="Genomic_DNA"/>
</dbReference>
<organism evidence="1 2">
    <name type="scientific">Larkinella terrae</name>
    <dbReference type="NCBI Taxonomy" id="2025311"/>
    <lineage>
        <taxon>Bacteria</taxon>
        <taxon>Pseudomonadati</taxon>
        <taxon>Bacteroidota</taxon>
        <taxon>Cytophagia</taxon>
        <taxon>Cytophagales</taxon>
        <taxon>Spirosomataceae</taxon>
        <taxon>Larkinella</taxon>
    </lineage>
</organism>
<proteinExistence type="predicted"/>